<feature type="compositionally biased region" description="Acidic residues" evidence="1">
    <location>
        <begin position="227"/>
        <end position="262"/>
    </location>
</feature>
<evidence type="ECO:0000313" key="5">
    <source>
        <dbReference type="WBParaSite" id="GPLIN_000730700"/>
    </source>
</evidence>
<feature type="domain" description="Chromo" evidence="2">
    <location>
        <begin position="316"/>
        <end position="364"/>
    </location>
</feature>
<feature type="domain" description="Ubiquitin-like" evidence="3">
    <location>
        <begin position="564"/>
        <end position="644"/>
    </location>
</feature>
<evidence type="ECO:0000259" key="2">
    <source>
        <dbReference type="PROSITE" id="PS50013"/>
    </source>
</evidence>
<dbReference type="SMART" id="SM00298">
    <property type="entry name" value="CHROMO"/>
    <property type="match status" value="2"/>
</dbReference>
<dbReference type="InterPro" id="IPR000626">
    <property type="entry name" value="Ubiquitin-like_dom"/>
</dbReference>
<feature type="compositionally biased region" description="Acidic residues" evidence="1">
    <location>
        <begin position="304"/>
        <end position="314"/>
    </location>
</feature>
<dbReference type="Pfam" id="PF00385">
    <property type="entry name" value="Chromo"/>
    <property type="match status" value="2"/>
</dbReference>
<feature type="compositionally biased region" description="Basic and acidic residues" evidence="1">
    <location>
        <begin position="212"/>
        <end position="226"/>
    </location>
</feature>
<dbReference type="InterPro" id="IPR016197">
    <property type="entry name" value="Chromo-like_dom_sf"/>
</dbReference>
<sequence>MDSGVEEINGASGDGTKARRRTSPPPPPRNIGKSSDKSAIYKTDDRTKKRADGVREKFIPTPTCGPPLSLRRSTVQGKYVSNLCSLFTPRAVTRGPLPAPRPTVQGKYARGLLTAALQKISNVDELNDASGRRTSPPRDIGKASAKSVIDEEEDADGLTVEKVLKKRVHGDRVEYFVKWEGLHSRWNVWKPRDVLKHSDVVKQYEEEQEAVEQNKRDNLGEGKEHEEEGEDESEEEEKKEEDESEEEEEAESEEEEEDESDEEEKKDGNLEEEEEHKQKGEDEEGKDHDLGEEEKEEEQHKEAGEEDPEEGDDEAYVVERILEKRMDENGEAQYLVKWQGRSDKMNSWEPIDVMKHFDVFKQFELAAADTEKDGGDQNGSNASPPVSSTRSLRSSLVALTLSIDLFEWRRFINGNTKALCKLCGDSMAVDLETLIKHIVSDKDPHHQPYVFKLLQKQLELVFPIKSSETPPSHVLAGSDLLPLVRAIWSIDLFERRRFINGRTKALCKLCGDSLWLDLETLIRHIATNEDPDHLQYAVKLLVKQLDTAIAQPPAADQSASVRTMQIFVRLLKGRTITLEVEAGNTVADVKEMIEAKEGIPRLDIDAKGGIPRFDQRLIFAGKRLEESRTLADCNVQKGSTFDLLYFRGR</sequence>
<dbReference type="PROSITE" id="PS50053">
    <property type="entry name" value="UBIQUITIN_2"/>
    <property type="match status" value="1"/>
</dbReference>
<name>A0A183C363_GLOPA</name>
<protein>
    <submittedName>
        <fullName evidence="5">Chromo domain-containing protein</fullName>
    </submittedName>
</protein>
<dbReference type="PANTHER" id="PTHR10666">
    <property type="entry name" value="UBIQUITIN"/>
    <property type="match status" value="1"/>
</dbReference>
<dbReference type="Proteomes" id="UP000050741">
    <property type="component" value="Unassembled WGS sequence"/>
</dbReference>
<dbReference type="Pfam" id="PF00240">
    <property type="entry name" value="ubiquitin"/>
    <property type="match status" value="1"/>
</dbReference>
<dbReference type="InterPro" id="IPR050158">
    <property type="entry name" value="Ubiquitin_ubiquitin-like"/>
</dbReference>
<feature type="compositionally biased region" description="Basic and acidic residues" evidence="1">
    <location>
        <begin position="263"/>
        <end position="289"/>
    </location>
</feature>
<dbReference type="InterPro" id="IPR023780">
    <property type="entry name" value="Chromo_domain"/>
</dbReference>
<dbReference type="SUPFAM" id="SSF54160">
    <property type="entry name" value="Chromo domain-like"/>
    <property type="match status" value="2"/>
</dbReference>
<dbReference type="SMART" id="SM00213">
    <property type="entry name" value="UBQ"/>
    <property type="match status" value="1"/>
</dbReference>
<proteinExistence type="predicted"/>
<dbReference type="Gene3D" id="3.10.20.90">
    <property type="entry name" value="Phosphatidylinositol 3-kinase Catalytic Subunit, Chain A, domain 1"/>
    <property type="match status" value="1"/>
</dbReference>
<evidence type="ECO:0000256" key="1">
    <source>
        <dbReference type="SAM" id="MobiDB-lite"/>
    </source>
</evidence>
<dbReference type="SUPFAM" id="SSF54236">
    <property type="entry name" value="Ubiquitin-like"/>
    <property type="match status" value="1"/>
</dbReference>
<evidence type="ECO:0000313" key="4">
    <source>
        <dbReference type="Proteomes" id="UP000050741"/>
    </source>
</evidence>
<dbReference type="AlphaFoldDB" id="A0A183C363"/>
<feature type="region of interest" description="Disordered" evidence="1">
    <location>
        <begin position="1"/>
        <end position="70"/>
    </location>
</feature>
<dbReference type="Gene3D" id="2.40.50.40">
    <property type="match status" value="2"/>
</dbReference>
<feature type="domain" description="Chromo" evidence="2">
    <location>
        <begin position="158"/>
        <end position="216"/>
    </location>
</feature>
<feature type="compositionally biased region" description="Basic and acidic residues" evidence="1">
    <location>
        <begin position="42"/>
        <end position="58"/>
    </location>
</feature>
<organism evidence="4 5">
    <name type="scientific">Globodera pallida</name>
    <name type="common">Potato cyst nematode worm</name>
    <name type="synonym">Heterodera pallida</name>
    <dbReference type="NCBI Taxonomy" id="36090"/>
    <lineage>
        <taxon>Eukaryota</taxon>
        <taxon>Metazoa</taxon>
        <taxon>Ecdysozoa</taxon>
        <taxon>Nematoda</taxon>
        <taxon>Chromadorea</taxon>
        <taxon>Rhabditida</taxon>
        <taxon>Tylenchina</taxon>
        <taxon>Tylenchomorpha</taxon>
        <taxon>Tylenchoidea</taxon>
        <taxon>Heteroderidae</taxon>
        <taxon>Heteroderinae</taxon>
        <taxon>Globodera</taxon>
    </lineage>
</organism>
<dbReference type="InterPro" id="IPR000953">
    <property type="entry name" value="Chromo/chromo_shadow_dom"/>
</dbReference>
<dbReference type="WBParaSite" id="GPLIN_000730700">
    <property type="protein sequence ID" value="GPLIN_000730700"/>
    <property type="gene ID" value="GPLIN_000730700"/>
</dbReference>
<dbReference type="CDD" id="cd00024">
    <property type="entry name" value="CD_CSD"/>
    <property type="match status" value="2"/>
</dbReference>
<feature type="region of interest" description="Disordered" evidence="1">
    <location>
        <begin position="127"/>
        <end position="155"/>
    </location>
</feature>
<reference evidence="5" key="3">
    <citation type="submission" date="2016-06" db="UniProtKB">
        <authorList>
            <consortium name="WormBaseParasite"/>
        </authorList>
    </citation>
    <scope>IDENTIFICATION</scope>
</reference>
<accession>A0A183C363</accession>
<feature type="region of interest" description="Disordered" evidence="1">
    <location>
        <begin position="206"/>
        <end position="314"/>
    </location>
</feature>
<reference evidence="4" key="2">
    <citation type="submission" date="2014-05" db="EMBL/GenBank/DDBJ databases">
        <title>The genome and life-stage specific transcriptomes of Globodera pallida elucidate key aspects of plant parasitism by a cyst nematode.</title>
        <authorList>
            <person name="Cotton J.A."/>
            <person name="Lilley C.J."/>
            <person name="Jones L.M."/>
            <person name="Kikuchi T."/>
            <person name="Reid A.J."/>
            <person name="Thorpe P."/>
            <person name="Tsai I.J."/>
            <person name="Beasley H."/>
            <person name="Blok V."/>
            <person name="Cock P.J.A."/>
            <person name="Van den Akker S.E."/>
            <person name="Holroyd N."/>
            <person name="Hunt M."/>
            <person name="Mantelin S."/>
            <person name="Naghra H."/>
            <person name="Pain A."/>
            <person name="Palomares-Rius J.E."/>
            <person name="Zarowiecki M."/>
            <person name="Berriman M."/>
            <person name="Jones J.T."/>
            <person name="Urwin P.E."/>
        </authorList>
    </citation>
    <scope>NUCLEOTIDE SEQUENCE [LARGE SCALE GENOMIC DNA]</scope>
    <source>
        <strain evidence="4">Lindley</strain>
    </source>
</reference>
<dbReference type="InterPro" id="IPR029071">
    <property type="entry name" value="Ubiquitin-like_domsf"/>
</dbReference>
<dbReference type="PROSITE" id="PS50013">
    <property type="entry name" value="CHROMO_2"/>
    <property type="match status" value="2"/>
</dbReference>
<keyword evidence="4" id="KW-1185">Reference proteome</keyword>
<reference evidence="4" key="1">
    <citation type="submission" date="2013-12" db="EMBL/GenBank/DDBJ databases">
        <authorList>
            <person name="Aslett M."/>
        </authorList>
    </citation>
    <scope>NUCLEOTIDE SEQUENCE [LARGE SCALE GENOMIC DNA]</scope>
    <source>
        <strain evidence="4">Lindley</strain>
    </source>
</reference>
<evidence type="ECO:0000259" key="3">
    <source>
        <dbReference type="PROSITE" id="PS50053"/>
    </source>
</evidence>